<evidence type="ECO:0000313" key="1">
    <source>
        <dbReference type="EMBL" id="MET3603166.1"/>
    </source>
</evidence>
<sequence>MEADFDIHPPFEAFYIEAMLWHTNSALDAVKVVGDWIELVVSDDEKALDLPKEKLFEQLQLIIQHAALLSKYLWPIRGGANSSHQRRGKKIRNALKTGESSALKCRSLRDGMEHFDEKLDKYLEENHVGEFLPNDVRAEVPVSEVPLHIFKGFYINPRVFVLLGNEYELLPIVAEVERIHDLLMGCVNAGYRFPHE</sequence>
<organism evidence="2 3">
    <name type="scientific">Sphaerotilus sulfidivorans</name>
    <dbReference type="NCBI Taxonomy" id="639200"/>
    <lineage>
        <taxon>Bacteria</taxon>
        <taxon>Pseudomonadati</taxon>
        <taxon>Pseudomonadota</taxon>
        <taxon>Betaproteobacteria</taxon>
        <taxon>Burkholderiales</taxon>
        <taxon>Sphaerotilaceae</taxon>
        <taxon>Sphaerotilus</taxon>
    </lineage>
</organism>
<protein>
    <submittedName>
        <fullName evidence="2">Uncharacterized protein</fullName>
    </submittedName>
</protein>
<accession>A0A5C1Q125</accession>
<name>A0A5C1Q125_9BURK</name>
<reference evidence="2 3" key="1">
    <citation type="submission" date="2019-02" db="EMBL/GenBank/DDBJ databases">
        <title>Complete Genome Sequence and Methylome Analysis of Sphaerotilus natans subsp. sulfidivorans D-507.</title>
        <authorList>
            <person name="Fomenkov A."/>
            <person name="Gridneva E."/>
            <person name="Smolyakov D."/>
            <person name="Dubinina G."/>
            <person name="Vincze T."/>
            <person name="Grabovich M."/>
            <person name="Roberts R.J."/>
        </authorList>
    </citation>
    <scope>NUCLEOTIDE SEQUENCE [LARGE SCALE GENOMIC DNA]</scope>
    <source>
        <strain evidence="2 3">D-507</strain>
    </source>
</reference>
<evidence type="ECO:0000313" key="3">
    <source>
        <dbReference type="Proteomes" id="UP000323522"/>
    </source>
</evidence>
<dbReference type="AlphaFoldDB" id="A0A5C1Q125"/>
<dbReference type="KEGG" id="snn:EWH46_07475"/>
<dbReference type="EMBL" id="JBEPLS010000003">
    <property type="protein sequence ID" value="MET3603166.1"/>
    <property type="molecule type" value="Genomic_DNA"/>
</dbReference>
<dbReference type="RefSeq" id="WP_149503352.1">
    <property type="nucleotide sequence ID" value="NZ_CP035708.1"/>
</dbReference>
<evidence type="ECO:0000313" key="4">
    <source>
        <dbReference type="Proteomes" id="UP001549111"/>
    </source>
</evidence>
<dbReference type="EMBL" id="CP035708">
    <property type="protein sequence ID" value="QEN00629.1"/>
    <property type="molecule type" value="Genomic_DNA"/>
</dbReference>
<dbReference type="Proteomes" id="UP000323522">
    <property type="component" value="Chromosome"/>
</dbReference>
<gene>
    <name evidence="1" type="ORF">ABIC99_000950</name>
    <name evidence="2" type="ORF">EWH46_07475</name>
</gene>
<reference evidence="1 4" key="2">
    <citation type="submission" date="2024-06" db="EMBL/GenBank/DDBJ databases">
        <title>Genomic Encyclopedia of Type Strains, Phase IV (KMG-IV): sequencing the most valuable type-strain genomes for metagenomic binning, comparative biology and taxonomic classification.</title>
        <authorList>
            <person name="Goeker M."/>
        </authorList>
    </citation>
    <scope>NUCLEOTIDE SEQUENCE [LARGE SCALE GENOMIC DNA]</scope>
    <source>
        <strain evidence="1 4">D-501</strain>
    </source>
</reference>
<proteinExistence type="predicted"/>
<dbReference type="Proteomes" id="UP001549111">
    <property type="component" value="Unassembled WGS sequence"/>
</dbReference>
<dbReference type="OrthoDB" id="1359545at2"/>
<keyword evidence="4" id="KW-1185">Reference proteome</keyword>
<evidence type="ECO:0000313" key="2">
    <source>
        <dbReference type="EMBL" id="QEN00629.1"/>
    </source>
</evidence>